<dbReference type="SUPFAM" id="SSF49785">
    <property type="entry name" value="Galactose-binding domain-like"/>
    <property type="match status" value="1"/>
</dbReference>
<organism evidence="4 5">
    <name type="scientific">Nocardiopsis codii</name>
    <dbReference type="NCBI Taxonomy" id="3065942"/>
    <lineage>
        <taxon>Bacteria</taxon>
        <taxon>Bacillati</taxon>
        <taxon>Actinomycetota</taxon>
        <taxon>Actinomycetes</taxon>
        <taxon>Streptosporangiales</taxon>
        <taxon>Nocardiopsidaceae</taxon>
        <taxon>Nocardiopsis</taxon>
    </lineage>
</organism>
<dbReference type="InterPro" id="IPR005674">
    <property type="entry name" value="CocE/Ser_esterase"/>
</dbReference>
<dbReference type="SMART" id="SM00939">
    <property type="entry name" value="PepX_C"/>
    <property type="match status" value="1"/>
</dbReference>
<dbReference type="Gene3D" id="3.40.50.1820">
    <property type="entry name" value="alpha/beta hydrolase"/>
    <property type="match status" value="1"/>
</dbReference>
<dbReference type="InterPro" id="IPR029058">
    <property type="entry name" value="AB_hydrolase_fold"/>
</dbReference>
<dbReference type="PANTHER" id="PTHR43056">
    <property type="entry name" value="PEPTIDASE S9 PROLYL OLIGOPEPTIDASE"/>
    <property type="match status" value="1"/>
</dbReference>
<dbReference type="PANTHER" id="PTHR43056:SF10">
    <property type="entry name" value="COCE_NOND FAMILY, PUTATIVE (AFU_ORTHOLOGUE AFUA_7G00600)-RELATED"/>
    <property type="match status" value="1"/>
</dbReference>
<feature type="region of interest" description="Disordered" evidence="2">
    <location>
        <begin position="528"/>
        <end position="560"/>
    </location>
</feature>
<accession>A0ABU7K726</accession>
<evidence type="ECO:0000259" key="3">
    <source>
        <dbReference type="SMART" id="SM00939"/>
    </source>
</evidence>
<evidence type="ECO:0000256" key="1">
    <source>
        <dbReference type="ARBA" id="ARBA00022801"/>
    </source>
</evidence>
<comment type="caution">
    <text evidence="4">The sequence shown here is derived from an EMBL/GenBank/DDBJ whole genome shotgun (WGS) entry which is preliminary data.</text>
</comment>
<dbReference type="InterPro" id="IPR008979">
    <property type="entry name" value="Galactose-bd-like_sf"/>
</dbReference>
<evidence type="ECO:0000313" key="4">
    <source>
        <dbReference type="EMBL" id="MEE2038055.1"/>
    </source>
</evidence>
<dbReference type="Gene3D" id="2.60.120.260">
    <property type="entry name" value="Galactose-binding domain-like"/>
    <property type="match status" value="1"/>
</dbReference>
<dbReference type="InterPro" id="IPR013736">
    <property type="entry name" value="Xaa-Pro_dipept_C"/>
</dbReference>
<evidence type="ECO:0000313" key="5">
    <source>
        <dbReference type="Proteomes" id="UP001356095"/>
    </source>
</evidence>
<dbReference type="SUPFAM" id="SSF53474">
    <property type="entry name" value="alpha/beta-Hydrolases"/>
    <property type="match status" value="1"/>
</dbReference>
<keyword evidence="5" id="KW-1185">Reference proteome</keyword>
<dbReference type="InterPro" id="IPR050585">
    <property type="entry name" value="Xaa-Pro_dipeptidyl-ppase/CocE"/>
</dbReference>
<dbReference type="NCBIfam" id="TIGR00976">
    <property type="entry name" value="CocE_NonD"/>
    <property type="match status" value="1"/>
</dbReference>
<dbReference type="InterPro" id="IPR000383">
    <property type="entry name" value="Xaa-Pro-like_dom"/>
</dbReference>
<proteinExistence type="predicted"/>
<name>A0ABU7K726_9ACTN</name>
<gene>
    <name evidence="4" type="ORF">Q8791_12595</name>
</gene>
<dbReference type="Proteomes" id="UP001356095">
    <property type="component" value="Unassembled WGS sequence"/>
</dbReference>
<evidence type="ECO:0000256" key="2">
    <source>
        <dbReference type="SAM" id="MobiDB-lite"/>
    </source>
</evidence>
<dbReference type="GO" id="GO:0016787">
    <property type="term" value="F:hydrolase activity"/>
    <property type="evidence" value="ECO:0007669"/>
    <property type="project" value="UniProtKB-KW"/>
</dbReference>
<dbReference type="Gene3D" id="1.10.3020.10">
    <property type="entry name" value="alpha-amino acid ester hydrolase ( Helical cap domain)"/>
    <property type="match status" value="1"/>
</dbReference>
<dbReference type="RefSeq" id="WP_330091844.1">
    <property type="nucleotide sequence ID" value="NZ_JAUZMY010000010.1"/>
</dbReference>
<protein>
    <submittedName>
        <fullName evidence="4">CocE/NonD family hydrolase</fullName>
    </submittedName>
</protein>
<dbReference type="Pfam" id="PF02129">
    <property type="entry name" value="Peptidase_S15"/>
    <property type="match status" value="1"/>
</dbReference>
<feature type="domain" description="Xaa-Pro dipeptidyl-peptidase C-terminal" evidence="3">
    <location>
        <begin position="291"/>
        <end position="542"/>
    </location>
</feature>
<keyword evidence="1 4" id="KW-0378">Hydrolase</keyword>
<dbReference type="EMBL" id="JAUZMY010000010">
    <property type="protein sequence ID" value="MEE2038055.1"/>
    <property type="molecule type" value="Genomic_DNA"/>
</dbReference>
<dbReference type="Pfam" id="PF08530">
    <property type="entry name" value="PepX_C"/>
    <property type="match status" value="1"/>
</dbReference>
<sequence>MHEVTSLPHAVRSDEHFWIPMSDGVRLAARMWRPTSSDATPVPAVLEYIPYRRRDLTAVRDSLHHPYIAGHGYACVRVDLRGTGDSEGVLVDEYLEREQQDAEEVLAWLADQPWCDGSTAMLGLSWGGFAALQVAARRPPSLGAIVISSFTDDRYGDDFHYMGGCLLSDNLAEAGTMFAFGTCPPDPVVVGERWRRMWRERLEATEPWVLEWLRHQRRDDYWTHASVCDDYTAVRCPVLASSGWADGYSNAVLRVLENLEAPRRGLIGPWSHRYPHMGEPGPAIGYLQEVVRWLDHWLKGVDNGVDAGPSLWAWMQDSVPPSTSYEERPGRWVREDAWPSPGIDPTELPLARYRLGAPGEKVDAESLTLRSPLTTGQFAGKWASYNAPPDLPYDQREEDGGSLVFDSDILTEDVEILGAAEAELELSVTEPVAMVAARLCDVAPDGSATRVTFGLLNLTHRDGHETPREVEPGERCRVRVTLNGVAQVFPAGHRIRLSLSTSYWPLAWPPPRPVLMTVHPEGSSLHLPVRPVPEGETPDPRPFGEPEGAPQIATSRRETPDHRWTVQRDMVDTRSSLEIVKDGGILHFEDIDLDVGRRAYELYESVADDFTSARGRSTWTMRFARGDWSARTETHTSLECTETEFRVYATLDAFEGDERIFSREWSETVPRDHL</sequence>
<reference evidence="4 5" key="1">
    <citation type="submission" date="2023-08" db="EMBL/GenBank/DDBJ databases">
        <authorList>
            <person name="Girao M."/>
            <person name="Carvalho M.F."/>
        </authorList>
    </citation>
    <scope>NUCLEOTIDE SEQUENCE [LARGE SCALE GENOMIC DNA]</scope>
    <source>
        <strain evidence="4 5">CT-R113</strain>
    </source>
</reference>